<comment type="subcellular location">
    <subcellularLocation>
        <location evidence="1">Cell membrane</location>
        <topology evidence="1">Multi-pass membrane protein</topology>
    </subcellularLocation>
</comment>
<dbReference type="Gene3D" id="1.20.120.1220">
    <property type="match status" value="1"/>
</dbReference>
<feature type="transmembrane region" description="Helical" evidence="7">
    <location>
        <begin position="197"/>
        <end position="224"/>
    </location>
</feature>
<evidence type="ECO:0000256" key="1">
    <source>
        <dbReference type="ARBA" id="ARBA00004651"/>
    </source>
</evidence>
<evidence type="ECO:0000256" key="4">
    <source>
        <dbReference type="ARBA" id="ARBA00022692"/>
    </source>
</evidence>
<evidence type="ECO:0000259" key="9">
    <source>
        <dbReference type="Pfam" id="PF06750"/>
    </source>
</evidence>
<feature type="domain" description="Prepilin peptidase A24 N-terminal" evidence="9">
    <location>
        <begin position="8"/>
        <end position="90"/>
    </location>
</feature>
<dbReference type="AlphaFoldDB" id="A0A1F5NSH5"/>
<dbReference type="PANTHER" id="PTHR30487">
    <property type="entry name" value="TYPE 4 PREPILIN-LIKE PROTEINS LEADER PEPTIDE-PROCESSING ENZYME"/>
    <property type="match status" value="1"/>
</dbReference>
<name>A0A1F5NSH5_9BACT</name>
<feature type="transmembrane region" description="Helical" evidence="7">
    <location>
        <begin position="127"/>
        <end position="145"/>
    </location>
</feature>
<dbReference type="GO" id="GO:0004190">
    <property type="term" value="F:aspartic-type endopeptidase activity"/>
    <property type="evidence" value="ECO:0007669"/>
    <property type="project" value="InterPro"/>
</dbReference>
<dbReference type="GO" id="GO:0005886">
    <property type="term" value="C:plasma membrane"/>
    <property type="evidence" value="ECO:0007669"/>
    <property type="project" value="UniProtKB-SubCell"/>
</dbReference>
<feature type="transmembrane region" description="Helical" evidence="7">
    <location>
        <begin position="236"/>
        <end position="258"/>
    </location>
</feature>
<dbReference type="InterPro" id="IPR010627">
    <property type="entry name" value="Prepilin_pept_A24_N"/>
</dbReference>
<keyword evidence="3" id="KW-1003">Cell membrane</keyword>
<feature type="transmembrane region" description="Helical" evidence="7">
    <location>
        <begin position="6"/>
        <end position="24"/>
    </location>
</feature>
<evidence type="ECO:0000313" key="11">
    <source>
        <dbReference type="Proteomes" id="UP000176233"/>
    </source>
</evidence>
<gene>
    <name evidence="10" type="ORF">A2660_00815</name>
</gene>
<comment type="similarity">
    <text evidence="2">Belongs to the peptidase A24 family.</text>
</comment>
<evidence type="ECO:0000256" key="6">
    <source>
        <dbReference type="ARBA" id="ARBA00023136"/>
    </source>
</evidence>
<keyword evidence="4 7" id="KW-0812">Transmembrane</keyword>
<dbReference type="Pfam" id="PF06750">
    <property type="entry name" value="A24_N_bact"/>
    <property type="match status" value="1"/>
</dbReference>
<comment type="caution">
    <text evidence="10">The sequence shown here is derived from an EMBL/GenBank/DDBJ whole genome shotgun (WGS) entry which is preliminary data.</text>
</comment>
<reference evidence="10 11" key="1">
    <citation type="journal article" date="2016" name="Nat. Commun.">
        <title>Thousands of microbial genomes shed light on interconnected biogeochemical processes in an aquifer system.</title>
        <authorList>
            <person name="Anantharaman K."/>
            <person name="Brown C.T."/>
            <person name="Hug L.A."/>
            <person name="Sharon I."/>
            <person name="Castelle C.J."/>
            <person name="Probst A.J."/>
            <person name="Thomas B.C."/>
            <person name="Singh A."/>
            <person name="Wilkins M.J."/>
            <person name="Karaoz U."/>
            <person name="Brodie E.L."/>
            <person name="Williams K.H."/>
            <person name="Hubbard S.S."/>
            <person name="Banfield J.F."/>
        </authorList>
    </citation>
    <scope>NUCLEOTIDE SEQUENCE [LARGE SCALE GENOMIC DNA]</scope>
</reference>
<dbReference type="Proteomes" id="UP000176233">
    <property type="component" value="Unassembled WGS sequence"/>
</dbReference>
<dbReference type="InterPro" id="IPR000045">
    <property type="entry name" value="Prepilin_IV_endopep_pep"/>
</dbReference>
<feature type="transmembrane region" description="Helical" evidence="7">
    <location>
        <begin position="157"/>
        <end position="177"/>
    </location>
</feature>
<dbReference type="PANTHER" id="PTHR30487:SF0">
    <property type="entry name" value="PREPILIN LEADER PEPTIDASE_N-METHYLTRANSFERASE-RELATED"/>
    <property type="match status" value="1"/>
</dbReference>
<feature type="transmembrane region" description="Helical" evidence="7">
    <location>
        <begin position="100"/>
        <end position="121"/>
    </location>
</feature>
<feature type="domain" description="Prepilin type IV endopeptidase peptidase" evidence="8">
    <location>
        <begin position="105"/>
        <end position="219"/>
    </location>
</feature>
<evidence type="ECO:0000259" key="8">
    <source>
        <dbReference type="Pfam" id="PF01478"/>
    </source>
</evidence>
<organism evidence="10 11">
    <name type="scientific">Candidatus Doudnabacteria bacterium RIFCSPHIGHO2_01_FULL_45_18</name>
    <dbReference type="NCBI Taxonomy" id="1817823"/>
    <lineage>
        <taxon>Bacteria</taxon>
        <taxon>Candidatus Doudnaibacteriota</taxon>
    </lineage>
</organism>
<protein>
    <recommendedName>
        <fullName evidence="12">Prepilin peptidase</fullName>
    </recommendedName>
</protein>
<keyword evidence="5 7" id="KW-1133">Transmembrane helix</keyword>
<evidence type="ECO:0000256" key="5">
    <source>
        <dbReference type="ARBA" id="ARBA00022989"/>
    </source>
</evidence>
<sequence>MTLIIIFVLGLVVGSFLNVVVYRLHSGESVVFKRSHCPKCGHELAVLDLIPVVSFIWLNRSCRYCQTKISWQYPLIELTTAILFVLLAQNFQFSIFNFQFWYLLTVICFLIVIAVFDYKHYLILDKVIFPALALVTVWNIFLDLTTHYSLLTTHSHFVSGLEGALLVSGFFGLQYFVSRGRWIGFGDVKFGLLLGSLFGFKLSLIFLLVSYAIGGAFGLILIVFGGKKLGSKLPFGVFLSASAIIMMLYGLKLTNWYFKLLGL</sequence>
<evidence type="ECO:0000313" key="10">
    <source>
        <dbReference type="EMBL" id="OGE80636.1"/>
    </source>
</evidence>
<evidence type="ECO:0000256" key="7">
    <source>
        <dbReference type="SAM" id="Phobius"/>
    </source>
</evidence>
<evidence type="ECO:0000256" key="2">
    <source>
        <dbReference type="ARBA" id="ARBA00005801"/>
    </source>
</evidence>
<keyword evidence="6 7" id="KW-0472">Membrane</keyword>
<evidence type="ECO:0000256" key="3">
    <source>
        <dbReference type="ARBA" id="ARBA00022475"/>
    </source>
</evidence>
<dbReference type="InterPro" id="IPR050882">
    <property type="entry name" value="Prepilin_peptidase/N-MTase"/>
</dbReference>
<proteinExistence type="inferred from homology"/>
<dbReference type="GO" id="GO:0006465">
    <property type="term" value="P:signal peptide processing"/>
    <property type="evidence" value="ECO:0007669"/>
    <property type="project" value="TreeGrafter"/>
</dbReference>
<accession>A0A1F5NSH5</accession>
<dbReference type="Pfam" id="PF01478">
    <property type="entry name" value="Peptidase_A24"/>
    <property type="match status" value="1"/>
</dbReference>
<dbReference type="EMBL" id="MFEJ01000003">
    <property type="protein sequence ID" value="OGE80636.1"/>
    <property type="molecule type" value="Genomic_DNA"/>
</dbReference>
<evidence type="ECO:0008006" key="12">
    <source>
        <dbReference type="Google" id="ProtNLM"/>
    </source>
</evidence>
<feature type="transmembrane region" description="Helical" evidence="7">
    <location>
        <begin position="71"/>
        <end position="88"/>
    </location>
</feature>